<dbReference type="Proteomes" id="UP000492821">
    <property type="component" value="Unassembled WGS sequence"/>
</dbReference>
<dbReference type="PANTHER" id="PTHR22943:SF248">
    <property type="entry name" value="SEVEN TM RECEPTOR"/>
    <property type="match status" value="1"/>
</dbReference>
<feature type="transmembrane region" description="Helical" evidence="1">
    <location>
        <begin position="93"/>
        <end position="114"/>
    </location>
</feature>
<dbReference type="InterPro" id="IPR019422">
    <property type="entry name" value="7TM_GPCR_serpentine_rcpt_Srh"/>
</dbReference>
<evidence type="ECO:0000256" key="1">
    <source>
        <dbReference type="SAM" id="Phobius"/>
    </source>
</evidence>
<protein>
    <submittedName>
        <fullName evidence="3">G-protein coupled receptors family 1 profile domain-containing protein</fullName>
    </submittedName>
</protein>
<dbReference type="SUPFAM" id="SSF81321">
    <property type="entry name" value="Family A G protein-coupled receptor-like"/>
    <property type="match status" value="1"/>
</dbReference>
<keyword evidence="2" id="KW-1185">Reference proteome</keyword>
<keyword evidence="1" id="KW-0812">Transmembrane</keyword>
<keyword evidence="1" id="KW-0472">Membrane</keyword>
<dbReference type="Gene3D" id="1.20.1070.10">
    <property type="entry name" value="Rhodopsin 7-helix transmembrane proteins"/>
    <property type="match status" value="1"/>
</dbReference>
<proteinExistence type="predicted"/>
<evidence type="ECO:0000313" key="2">
    <source>
        <dbReference type="Proteomes" id="UP000492821"/>
    </source>
</evidence>
<dbReference type="AlphaFoldDB" id="A0A7E4VS63"/>
<feature type="transmembrane region" description="Helical" evidence="1">
    <location>
        <begin position="13"/>
        <end position="34"/>
    </location>
</feature>
<dbReference type="PANTHER" id="PTHR22943">
    <property type="entry name" value="7-TRANSMEMBRANE DOMAIN RECEPTOR C.ELEGANS"/>
    <property type="match status" value="1"/>
</dbReference>
<organism evidence="2 3">
    <name type="scientific">Panagrellus redivivus</name>
    <name type="common">Microworm</name>
    <dbReference type="NCBI Taxonomy" id="6233"/>
    <lineage>
        <taxon>Eukaryota</taxon>
        <taxon>Metazoa</taxon>
        <taxon>Ecdysozoa</taxon>
        <taxon>Nematoda</taxon>
        <taxon>Chromadorea</taxon>
        <taxon>Rhabditida</taxon>
        <taxon>Tylenchina</taxon>
        <taxon>Panagrolaimomorpha</taxon>
        <taxon>Panagrolaimoidea</taxon>
        <taxon>Panagrolaimidae</taxon>
        <taxon>Panagrellus</taxon>
    </lineage>
</organism>
<reference evidence="2" key="1">
    <citation type="journal article" date="2013" name="Genetics">
        <title>The draft genome and transcriptome of Panagrellus redivivus are shaped by the harsh demands of a free-living lifestyle.</title>
        <authorList>
            <person name="Srinivasan J."/>
            <person name="Dillman A.R."/>
            <person name="Macchietto M.G."/>
            <person name="Heikkinen L."/>
            <person name="Lakso M."/>
            <person name="Fracchia K.M."/>
            <person name="Antoshechkin I."/>
            <person name="Mortazavi A."/>
            <person name="Wong G."/>
            <person name="Sternberg P.W."/>
        </authorList>
    </citation>
    <scope>NUCLEOTIDE SEQUENCE [LARGE SCALE GENOMIC DNA]</scope>
    <source>
        <strain evidence="2">MT8872</strain>
    </source>
</reference>
<sequence length="344" mass="39401">MSFDDYAGKVYKILLTINGYVAISFGILSMFLIATATPKSFGAYKYFLFNIAFCACLFDFYMTEVYKPKVLFPALVMCPDGYIKTHDNVIGTFMFYGFITFFGSTAVAVFSAFLYRYAAITNNLRLLMSWPVLIIIGLMHPLYEFPTLAFYTMGTGNRSVTDATILQHWPKIAPHYIDKGCAAVDYDASPYPRIFMFFCVGEFVFSLTVIVFIVFKSFAKLRAQRKFMSQKTYRMHNRLLISLIFQLIVPLTTVFIPFTLMSLCVFFSIEDVQWLHMGCMIIGTLHSPLNTIMMLVFLPAYRSKCMWMITFGKKRVYNTSSVSNTYNDKTRATSKQVSPTSHAF</sequence>
<reference evidence="3" key="2">
    <citation type="submission" date="2020-10" db="UniProtKB">
        <authorList>
            <consortium name="WormBaseParasite"/>
        </authorList>
    </citation>
    <scope>IDENTIFICATION</scope>
</reference>
<name>A0A7E4VS63_PANRE</name>
<feature type="transmembrane region" description="Helical" evidence="1">
    <location>
        <begin position="275"/>
        <end position="298"/>
    </location>
</feature>
<feature type="transmembrane region" description="Helical" evidence="1">
    <location>
        <begin position="46"/>
        <end position="63"/>
    </location>
</feature>
<accession>A0A7E4VS63</accession>
<feature type="transmembrane region" description="Helical" evidence="1">
    <location>
        <begin position="126"/>
        <end position="143"/>
    </location>
</feature>
<keyword evidence="1" id="KW-1133">Transmembrane helix</keyword>
<dbReference type="WBParaSite" id="Pan_g2606.t1">
    <property type="protein sequence ID" value="Pan_g2606.t1"/>
    <property type="gene ID" value="Pan_g2606"/>
</dbReference>
<evidence type="ECO:0000313" key="3">
    <source>
        <dbReference type="WBParaSite" id="Pan_g2606.t1"/>
    </source>
</evidence>
<feature type="transmembrane region" description="Helical" evidence="1">
    <location>
        <begin position="239"/>
        <end position="269"/>
    </location>
</feature>
<feature type="transmembrane region" description="Helical" evidence="1">
    <location>
        <begin position="194"/>
        <end position="218"/>
    </location>
</feature>
<dbReference type="Pfam" id="PF10318">
    <property type="entry name" value="7TM_GPCR_Srh"/>
    <property type="match status" value="1"/>
</dbReference>